<dbReference type="GO" id="GO:0016740">
    <property type="term" value="F:transferase activity"/>
    <property type="evidence" value="ECO:0007669"/>
    <property type="project" value="UniProtKB-KW"/>
</dbReference>
<protein>
    <submittedName>
        <fullName evidence="2">Polysaccharide pyruvyl transferase CsaB</fullName>
    </submittedName>
</protein>
<organism evidence="2 3">
    <name type="scientific">Megasphaera hutchinsoni</name>
    <dbReference type="NCBI Taxonomy" id="1588748"/>
    <lineage>
        <taxon>Bacteria</taxon>
        <taxon>Bacillati</taxon>
        <taxon>Bacillota</taxon>
        <taxon>Negativicutes</taxon>
        <taxon>Veillonellales</taxon>
        <taxon>Veillonellaceae</taxon>
        <taxon>Megasphaera</taxon>
    </lineage>
</organism>
<dbReference type="PATRIC" id="fig|1588748.3.peg.337"/>
<name>A0A134CKG3_9FIRM</name>
<dbReference type="Proteomes" id="UP000070160">
    <property type="component" value="Unassembled WGS sequence"/>
</dbReference>
<dbReference type="PANTHER" id="PTHR36836:SF1">
    <property type="entry name" value="COLANIC ACID BIOSYNTHESIS PROTEIN WCAK"/>
    <property type="match status" value="1"/>
</dbReference>
<dbReference type="InterPro" id="IPR019896">
    <property type="entry name" value="Polysacch_pyruvyl_Trfase_CsaB"/>
</dbReference>
<dbReference type="Pfam" id="PF04230">
    <property type="entry name" value="PS_pyruv_trans"/>
    <property type="match status" value="1"/>
</dbReference>
<dbReference type="Gene3D" id="3.40.50.2000">
    <property type="entry name" value="Glycogen Phosphorylase B"/>
    <property type="match status" value="1"/>
</dbReference>
<dbReference type="STRING" id="1588748.HMPREF3182_00347"/>
<sequence length="379" mass="42831">MMGHNIVISGYYGFANAGDEAMLTAIIESLRQLEGDMHITVLTGNPERTTKQHDVRAIGRTQFWKIFQALRQSDLLLSGGGSLLQDVTSARSIYYYLGIILFARLLRKPVVLYAQGIGPVRRRMARYVMRFVLRQVAAIGVRDRQSKVDLLQMGVDKPPIHVTADAVLSISPGNTSFGESVLQAAGCISGKRRVGIALREWKEVEVYKKEIAKAADRLQREEGVEIIFIPMQYPTDVPIAYDIVKEMQTEAYVLDASYATEEFISLMACMDVVIANRLHALIFATLMKIPVVAISYDPKIDGFIHSIGETVCGTVEDVSHQVIITQVQQRLQQKMLLPHVEKQVVHLRRQSFRNLYLVAYVLWGKGRLRTPWQQIKRFL</sequence>
<evidence type="ECO:0000259" key="1">
    <source>
        <dbReference type="Pfam" id="PF04230"/>
    </source>
</evidence>
<reference evidence="3" key="1">
    <citation type="submission" date="2016-01" db="EMBL/GenBank/DDBJ databases">
        <authorList>
            <person name="Mitreva M."/>
            <person name="Pepin K.H."/>
            <person name="Mihindukulasuriya K.A."/>
            <person name="Fulton R."/>
            <person name="Fronick C."/>
            <person name="O'Laughlin M."/>
            <person name="Miner T."/>
            <person name="Herter B."/>
            <person name="Rosa B.A."/>
            <person name="Cordes M."/>
            <person name="Tomlinson C."/>
            <person name="Wollam A."/>
            <person name="Palsikar V.B."/>
            <person name="Mardis E.R."/>
            <person name="Wilson R.K."/>
        </authorList>
    </citation>
    <scope>NUCLEOTIDE SEQUENCE [LARGE SCALE GENOMIC DNA]</scope>
    <source>
        <strain evidence="3">KA00182</strain>
    </source>
</reference>
<evidence type="ECO:0000313" key="3">
    <source>
        <dbReference type="Proteomes" id="UP000070160"/>
    </source>
</evidence>
<comment type="caution">
    <text evidence="2">The sequence shown here is derived from an EMBL/GenBank/DDBJ whole genome shotgun (WGS) entry which is preliminary data.</text>
</comment>
<keyword evidence="2" id="KW-0808">Transferase</keyword>
<proteinExistence type="predicted"/>
<dbReference type="EMBL" id="LSDT01000008">
    <property type="protein sequence ID" value="KXB92685.1"/>
    <property type="molecule type" value="Genomic_DNA"/>
</dbReference>
<dbReference type="SUPFAM" id="SSF53756">
    <property type="entry name" value="UDP-Glycosyltransferase/glycogen phosphorylase"/>
    <property type="match status" value="1"/>
</dbReference>
<evidence type="ECO:0000313" key="2">
    <source>
        <dbReference type="EMBL" id="KXB92685.1"/>
    </source>
</evidence>
<accession>A0A134CKG3</accession>
<feature type="domain" description="Polysaccharide pyruvyl transferase" evidence="1">
    <location>
        <begin position="16"/>
        <end position="298"/>
    </location>
</feature>
<gene>
    <name evidence="2" type="ORF">HMPREF3182_00347</name>
</gene>
<dbReference type="AlphaFoldDB" id="A0A134CKG3"/>
<dbReference type="PANTHER" id="PTHR36836">
    <property type="entry name" value="COLANIC ACID BIOSYNTHESIS PROTEIN WCAK"/>
    <property type="match status" value="1"/>
</dbReference>
<dbReference type="RefSeq" id="WP_235808622.1">
    <property type="nucleotide sequence ID" value="NZ_KQ960929.1"/>
</dbReference>
<keyword evidence="3" id="KW-1185">Reference proteome</keyword>
<dbReference type="InterPro" id="IPR007345">
    <property type="entry name" value="Polysacch_pyruvyl_Trfase"/>
</dbReference>
<dbReference type="NCBIfam" id="TIGR03609">
    <property type="entry name" value="S_layer_CsaB"/>
    <property type="match status" value="1"/>
</dbReference>